<reference evidence="2 3" key="1">
    <citation type="journal article" date="2015" name="Genome Announc.">
        <title>Expanding the biotechnology potential of lactobacilli through comparative genomics of 213 strains and associated genera.</title>
        <authorList>
            <person name="Sun Z."/>
            <person name="Harris H.M."/>
            <person name="McCann A."/>
            <person name="Guo C."/>
            <person name="Argimon S."/>
            <person name="Zhang W."/>
            <person name="Yang X."/>
            <person name="Jeffery I.B."/>
            <person name="Cooney J.C."/>
            <person name="Kagawa T.F."/>
            <person name="Liu W."/>
            <person name="Song Y."/>
            <person name="Salvetti E."/>
            <person name="Wrobel A."/>
            <person name="Rasinkangas P."/>
            <person name="Parkhill J."/>
            <person name="Rea M.C."/>
            <person name="O'Sullivan O."/>
            <person name="Ritari J."/>
            <person name="Douillard F.P."/>
            <person name="Paul Ross R."/>
            <person name="Yang R."/>
            <person name="Briner A.E."/>
            <person name="Felis G.E."/>
            <person name="de Vos W.M."/>
            <person name="Barrangou R."/>
            <person name="Klaenhammer T.R."/>
            <person name="Caufield P.W."/>
            <person name="Cui Y."/>
            <person name="Zhang H."/>
            <person name="O'Toole P.W."/>
        </authorList>
    </citation>
    <scope>NUCLEOTIDE SEQUENCE [LARGE SCALE GENOMIC DNA]</scope>
    <source>
        <strain evidence="2 3">DSM 23829</strain>
    </source>
</reference>
<sequence>MSKSQQAYNRVRKLASNNNWNIEKQQYFDSLIKELEVKQPTIATLSTAYQHIWGYFKKICTDEEKGKYKQYLSNLKLDNDSLGPYLEHLTDKYDVKYLKKSRIIEEIKKQNE</sequence>
<accession>A0A0R2AXN9</accession>
<evidence type="ECO:0000313" key="2">
    <source>
        <dbReference type="EMBL" id="KRM67987.1"/>
    </source>
</evidence>
<dbReference type="Proteomes" id="UP000052012">
    <property type="component" value="Unassembled WGS sequence"/>
</dbReference>
<dbReference type="RefSeq" id="WP_191980347.1">
    <property type="nucleotide sequence ID" value="NZ_AYYQ01000033.1"/>
</dbReference>
<keyword evidence="3" id="KW-1185">Reference proteome</keyword>
<dbReference type="InterPro" id="IPR013560">
    <property type="entry name" value="DUF1722"/>
</dbReference>
<dbReference type="Pfam" id="PF08349">
    <property type="entry name" value="DUF1722"/>
    <property type="match status" value="1"/>
</dbReference>
<evidence type="ECO:0000313" key="3">
    <source>
        <dbReference type="Proteomes" id="UP000052012"/>
    </source>
</evidence>
<protein>
    <recommendedName>
        <fullName evidence="1">DUF1722 domain-containing protein</fullName>
    </recommendedName>
</protein>
<dbReference type="AlphaFoldDB" id="A0A0R2AXN9"/>
<comment type="caution">
    <text evidence="2">The sequence shown here is derived from an EMBL/GenBank/DDBJ whole genome shotgun (WGS) entry which is preliminary data.</text>
</comment>
<dbReference type="EMBL" id="AYYQ01000033">
    <property type="protein sequence ID" value="KRM67987.1"/>
    <property type="molecule type" value="Genomic_DNA"/>
</dbReference>
<dbReference type="STRING" id="1423781.FD06_GL000349"/>
<organism evidence="2 3">
    <name type="scientific">Apilactobacillus ozensis DSM 23829 = JCM 17196</name>
    <dbReference type="NCBI Taxonomy" id="1423781"/>
    <lineage>
        <taxon>Bacteria</taxon>
        <taxon>Bacillati</taxon>
        <taxon>Bacillota</taxon>
        <taxon>Bacilli</taxon>
        <taxon>Lactobacillales</taxon>
        <taxon>Lactobacillaceae</taxon>
        <taxon>Apilactobacillus</taxon>
    </lineage>
</organism>
<name>A0A0R2AXN9_9LACO</name>
<feature type="domain" description="DUF1722" evidence="1">
    <location>
        <begin position="1"/>
        <end position="105"/>
    </location>
</feature>
<evidence type="ECO:0000259" key="1">
    <source>
        <dbReference type="Pfam" id="PF08349"/>
    </source>
</evidence>
<gene>
    <name evidence="2" type="ORF">FD06_GL000349</name>
</gene>
<dbReference type="PATRIC" id="fig|1423781.4.peg.358"/>
<proteinExistence type="predicted"/>